<keyword evidence="3 7" id="KW-0813">Transport</keyword>
<feature type="transmembrane region" description="Helical" evidence="9">
    <location>
        <begin position="32"/>
        <end position="53"/>
    </location>
</feature>
<evidence type="ECO:0000313" key="12">
    <source>
        <dbReference type="Proteomes" id="UP001642406"/>
    </source>
</evidence>
<protein>
    <recommendedName>
        <fullName evidence="10">Major facilitator superfamily (MFS) profile domain-containing protein</fullName>
    </recommendedName>
</protein>
<feature type="transmembrane region" description="Helical" evidence="9">
    <location>
        <begin position="454"/>
        <end position="473"/>
    </location>
</feature>
<keyword evidence="4 9" id="KW-0812">Transmembrane</keyword>
<keyword evidence="12" id="KW-1185">Reference proteome</keyword>
<feature type="domain" description="Major facilitator superfamily (MFS) profile" evidence="10">
    <location>
        <begin position="35"/>
        <end position="476"/>
    </location>
</feature>
<dbReference type="Pfam" id="PF00083">
    <property type="entry name" value="Sugar_tr"/>
    <property type="match status" value="1"/>
</dbReference>
<dbReference type="InterPro" id="IPR003663">
    <property type="entry name" value="Sugar/inositol_transpt"/>
</dbReference>
<feature type="transmembrane region" description="Helical" evidence="9">
    <location>
        <begin position="165"/>
        <end position="187"/>
    </location>
</feature>
<reference evidence="11 12" key="1">
    <citation type="submission" date="2024-01" db="EMBL/GenBank/DDBJ databases">
        <authorList>
            <person name="Allen C."/>
            <person name="Tagirdzhanova G."/>
        </authorList>
    </citation>
    <scope>NUCLEOTIDE SEQUENCE [LARGE SCALE GENOMIC DNA]</scope>
</reference>
<dbReference type="InterPro" id="IPR020846">
    <property type="entry name" value="MFS_dom"/>
</dbReference>
<evidence type="ECO:0000256" key="1">
    <source>
        <dbReference type="ARBA" id="ARBA00004141"/>
    </source>
</evidence>
<dbReference type="PANTHER" id="PTHR48022">
    <property type="entry name" value="PLASTIDIC GLUCOSE TRANSPORTER 4"/>
    <property type="match status" value="1"/>
</dbReference>
<keyword evidence="6 9" id="KW-0472">Membrane</keyword>
<dbReference type="Gene3D" id="1.20.1250.20">
    <property type="entry name" value="MFS general substrate transporter like domains"/>
    <property type="match status" value="1"/>
</dbReference>
<feature type="transmembrane region" description="Helical" evidence="9">
    <location>
        <begin position="385"/>
        <end position="409"/>
    </location>
</feature>
<organism evidence="11 12">
    <name type="scientific">Sporothrix bragantina</name>
    <dbReference type="NCBI Taxonomy" id="671064"/>
    <lineage>
        <taxon>Eukaryota</taxon>
        <taxon>Fungi</taxon>
        <taxon>Dikarya</taxon>
        <taxon>Ascomycota</taxon>
        <taxon>Pezizomycotina</taxon>
        <taxon>Sordariomycetes</taxon>
        <taxon>Sordariomycetidae</taxon>
        <taxon>Ophiostomatales</taxon>
        <taxon>Ophiostomataceae</taxon>
        <taxon>Sporothrix</taxon>
    </lineage>
</organism>
<feature type="region of interest" description="Disordered" evidence="8">
    <location>
        <begin position="1"/>
        <end position="20"/>
    </location>
</feature>
<keyword evidence="5 9" id="KW-1133">Transmembrane helix</keyword>
<comment type="subcellular location">
    <subcellularLocation>
        <location evidence="1">Membrane</location>
        <topology evidence="1">Multi-pass membrane protein</topology>
    </subcellularLocation>
</comment>
<dbReference type="InterPro" id="IPR005829">
    <property type="entry name" value="Sugar_transporter_CS"/>
</dbReference>
<dbReference type="EMBL" id="CAWUHC010000005">
    <property type="protein sequence ID" value="CAK7210864.1"/>
    <property type="molecule type" value="Genomic_DNA"/>
</dbReference>
<evidence type="ECO:0000256" key="3">
    <source>
        <dbReference type="ARBA" id="ARBA00022448"/>
    </source>
</evidence>
<comment type="similarity">
    <text evidence="2 7">Belongs to the major facilitator superfamily. Sugar transporter (TC 2.A.1.1) family.</text>
</comment>
<evidence type="ECO:0000313" key="11">
    <source>
        <dbReference type="EMBL" id="CAK7210864.1"/>
    </source>
</evidence>
<name>A0ABP0AUB5_9PEZI</name>
<evidence type="ECO:0000256" key="6">
    <source>
        <dbReference type="ARBA" id="ARBA00023136"/>
    </source>
</evidence>
<sequence length="521" mass="58139">MPLLAAGPTRSPDEGPHLEKVDWKRDPGLRKLYFYAIILSIASATTGYDGMFFNSVQNFESWINFFDHPKSSMLGLLGALYQIGSLFSIPLVPLFTDTIGRKPPIAIGCVIMIVGAVLQGSCQNMPTFMGGRVLLGFGNSLAQISSPMLLTELCHPQHRGRLTTVYNCLWNVGALIVTWLSFGTNFLHNNASWRVPALVQGLPSVIQLAFIYFVPESPRFLMAKDRHEDALAILAKYHGNGDANHPTVQFEYREIKETIRLEMANKKNSSYVDFFKTKGNRYRLAVLISLGIFSQWSGNAIISNYQSMLYDTAGVTDATVKLGLSGGQTGLSLIVSITMAMLVDKIGRRPMFLAATGGMFGTFVFWTLTAGLYQDHGMQGASKAMIFFIWLFGVFYSLAWSGLLVGYAIEILPYRLRAKGLMIMNYTVQAALTLNVYANPVAFDYFGDHSWKFYLIYTCWIFLELLFVYFMYVETRGPTLEELAKVIDGPDAQVADMDMTTTASGDEKNELHFATNEVERI</sequence>
<dbReference type="PANTHER" id="PTHR48022:SF31">
    <property type="entry name" value="HEXOSE TRANSPORTER"/>
    <property type="match status" value="1"/>
</dbReference>
<evidence type="ECO:0000256" key="8">
    <source>
        <dbReference type="SAM" id="MobiDB-lite"/>
    </source>
</evidence>
<dbReference type="SUPFAM" id="SSF103473">
    <property type="entry name" value="MFS general substrate transporter"/>
    <property type="match status" value="1"/>
</dbReference>
<dbReference type="Proteomes" id="UP001642406">
    <property type="component" value="Unassembled WGS sequence"/>
</dbReference>
<feature type="transmembrane region" description="Helical" evidence="9">
    <location>
        <begin position="421"/>
        <end position="442"/>
    </location>
</feature>
<evidence type="ECO:0000256" key="9">
    <source>
        <dbReference type="SAM" id="Phobius"/>
    </source>
</evidence>
<proteinExistence type="inferred from homology"/>
<evidence type="ECO:0000256" key="5">
    <source>
        <dbReference type="ARBA" id="ARBA00022989"/>
    </source>
</evidence>
<evidence type="ECO:0000259" key="10">
    <source>
        <dbReference type="PROSITE" id="PS50850"/>
    </source>
</evidence>
<evidence type="ECO:0000256" key="7">
    <source>
        <dbReference type="RuleBase" id="RU003346"/>
    </source>
</evidence>
<evidence type="ECO:0000256" key="4">
    <source>
        <dbReference type="ARBA" id="ARBA00022692"/>
    </source>
</evidence>
<dbReference type="InterPro" id="IPR036259">
    <property type="entry name" value="MFS_trans_sf"/>
</dbReference>
<evidence type="ECO:0000256" key="2">
    <source>
        <dbReference type="ARBA" id="ARBA00010992"/>
    </source>
</evidence>
<gene>
    <name evidence="11" type="ORF">SBRCBS47491_000922</name>
</gene>
<feature type="compositionally biased region" description="Basic and acidic residues" evidence="8">
    <location>
        <begin position="11"/>
        <end position="20"/>
    </location>
</feature>
<feature type="transmembrane region" description="Helical" evidence="9">
    <location>
        <begin position="284"/>
        <end position="302"/>
    </location>
</feature>
<dbReference type="PROSITE" id="PS50850">
    <property type="entry name" value="MFS"/>
    <property type="match status" value="1"/>
</dbReference>
<dbReference type="InterPro" id="IPR050360">
    <property type="entry name" value="MFS_Sugar_Transporters"/>
</dbReference>
<feature type="transmembrane region" description="Helical" evidence="9">
    <location>
        <begin position="322"/>
        <end position="343"/>
    </location>
</feature>
<comment type="caution">
    <text evidence="11">The sequence shown here is derived from an EMBL/GenBank/DDBJ whole genome shotgun (WGS) entry which is preliminary data.</text>
</comment>
<feature type="transmembrane region" description="Helical" evidence="9">
    <location>
        <begin position="350"/>
        <end position="373"/>
    </location>
</feature>
<accession>A0ABP0AUB5</accession>
<dbReference type="NCBIfam" id="TIGR00879">
    <property type="entry name" value="SP"/>
    <property type="match status" value="1"/>
</dbReference>
<feature type="transmembrane region" description="Helical" evidence="9">
    <location>
        <begin position="193"/>
        <end position="214"/>
    </location>
</feature>
<dbReference type="InterPro" id="IPR005828">
    <property type="entry name" value="MFS_sugar_transport-like"/>
</dbReference>
<dbReference type="PROSITE" id="PS00216">
    <property type="entry name" value="SUGAR_TRANSPORT_1"/>
    <property type="match status" value="1"/>
</dbReference>
<feature type="transmembrane region" description="Helical" evidence="9">
    <location>
        <begin position="73"/>
        <end position="92"/>
    </location>
</feature>